<dbReference type="EMBL" id="JAEACU010000007">
    <property type="protein sequence ID" value="KAH7522657.1"/>
    <property type="molecule type" value="Genomic_DNA"/>
</dbReference>
<proteinExistence type="predicted"/>
<evidence type="ECO:0000313" key="3">
    <source>
        <dbReference type="Proteomes" id="UP000813462"/>
    </source>
</evidence>
<keyword evidence="1" id="KW-0472">Membrane</keyword>
<evidence type="ECO:0000256" key="1">
    <source>
        <dbReference type="SAM" id="Phobius"/>
    </source>
</evidence>
<dbReference type="Pfam" id="PF03870">
    <property type="entry name" value="RNA_pol_Rpb8"/>
    <property type="match status" value="1"/>
</dbReference>
<name>A0A978V5M4_ZIZJJ</name>
<sequence length="84" mass="9570">MAEKNNGDPSVDAYSCDPRALIGCEIFIFVLFPNIEFCLVTKKLYERGIYASFGGLQLWLNGDPIHCTKFKVDQKLFLLIRNLP</sequence>
<dbReference type="InterPro" id="IPR005570">
    <property type="entry name" value="RPABC3"/>
</dbReference>
<dbReference type="AlphaFoldDB" id="A0A978V5M4"/>
<dbReference type="GO" id="GO:0006351">
    <property type="term" value="P:DNA-templated transcription"/>
    <property type="evidence" value="ECO:0007669"/>
    <property type="project" value="InterPro"/>
</dbReference>
<dbReference type="SUPFAM" id="SSF50249">
    <property type="entry name" value="Nucleic acid-binding proteins"/>
    <property type="match status" value="1"/>
</dbReference>
<keyword evidence="1" id="KW-1133">Transmembrane helix</keyword>
<organism evidence="2 3">
    <name type="scientific">Ziziphus jujuba var. spinosa</name>
    <dbReference type="NCBI Taxonomy" id="714518"/>
    <lineage>
        <taxon>Eukaryota</taxon>
        <taxon>Viridiplantae</taxon>
        <taxon>Streptophyta</taxon>
        <taxon>Embryophyta</taxon>
        <taxon>Tracheophyta</taxon>
        <taxon>Spermatophyta</taxon>
        <taxon>Magnoliopsida</taxon>
        <taxon>eudicotyledons</taxon>
        <taxon>Gunneridae</taxon>
        <taxon>Pentapetalae</taxon>
        <taxon>rosids</taxon>
        <taxon>fabids</taxon>
        <taxon>Rosales</taxon>
        <taxon>Rhamnaceae</taxon>
        <taxon>Paliureae</taxon>
        <taxon>Ziziphus</taxon>
    </lineage>
</organism>
<comment type="caution">
    <text evidence="2">The sequence shown here is derived from an EMBL/GenBank/DDBJ whole genome shotgun (WGS) entry which is preliminary data.</text>
</comment>
<accession>A0A978V5M4</accession>
<reference evidence="2" key="1">
    <citation type="journal article" date="2021" name="Front. Plant Sci.">
        <title>Chromosome-Scale Genome Assembly for Chinese Sour Jujube and Insights Into Its Genome Evolution and Domestication Signature.</title>
        <authorList>
            <person name="Shen L.-Y."/>
            <person name="Luo H."/>
            <person name="Wang X.-L."/>
            <person name="Wang X.-M."/>
            <person name="Qiu X.-J."/>
            <person name="Liu H."/>
            <person name="Zhou S.-S."/>
            <person name="Jia K.-H."/>
            <person name="Nie S."/>
            <person name="Bao Y.-T."/>
            <person name="Zhang R.-G."/>
            <person name="Yun Q.-Z."/>
            <person name="Chai Y.-H."/>
            <person name="Lu J.-Y."/>
            <person name="Li Y."/>
            <person name="Zhao S.-W."/>
            <person name="Mao J.-F."/>
            <person name="Jia S.-G."/>
            <person name="Mao Y.-M."/>
        </authorList>
    </citation>
    <scope>NUCLEOTIDE SEQUENCE</scope>
    <source>
        <strain evidence="2">AT0</strain>
        <tissue evidence="2">Leaf</tissue>
    </source>
</reference>
<gene>
    <name evidence="2" type="ORF">FEM48_Zijuj07G0162000</name>
</gene>
<feature type="transmembrane region" description="Helical" evidence="1">
    <location>
        <begin position="20"/>
        <end position="40"/>
    </location>
</feature>
<keyword evidence="1" id="KW-0812">Transmembrane</keyword>
<protein>
    <submittedName>
        <fullName evidence="2">Uncharacterized protein</fullName>
    </submittedName>
</protein>
<dbReference type="GO" id="GO:0003899">
    <property type="term" value="F:DNA-directed RNA polymerase activity"/>
    <property type="evidence" value="ECO:0007669"/>
    <property type="project" value="InterPro"/>
</dbReference>
<dbReference type="InterPro" id="IPR012340">
    <property type="entry name" value="NA-bd_OB-fold"/>
</dbReference>
<evidence type="ECO:0000313" key="2">
    <source>
        <dbReference type="EMBL" id="KAH7522657.1"/>
    </source>
</evidence>
<dbReference type="Gene3D" id="2.40.50.140">
    <property type="entry name" value="Nucleic acid-binding proteins"/>
    <property type="match status" value="1"/>
</dbReference>
<dbReference type="Proteomes" id="UP000813462">
    <property type="component" value="Unassembled WGS sequence"/>
</dbReference>